<dbReference type="GO" id="GO:0005829">
    <property type="term" value="C:cytosol"/>
    <property type="evidence" value="ECO:0007669"/>
    <property type="project" value="TreeGrafter"/>
</dbReference>
<dbReference type="PANTHER" id="PTHR46797:SF1">
    <property type="entry name" value="METHYLPHOSPHONATE SYNTHASE"/>
    <property type="match status" value="1"/>
</dbReference>
<dbReference type="PROSITE" id="PS50943">
    <property type="entry name" value="HTH_CROC1"/>
    <property type="match status" value="1"/>
</dbReference>
<name>A0A1W7AF80_9STAP</name>
<dbReference type="InterPro" id="IPR013096">
    <property type="entry name" value="Cupin_2"/>
</dbReference>
<evidence type="ECO:0000313" key="4">
    <source>
        <dbReference type="Proteomes" id="UP000194154"/>
    </source>
</evidence>
<sequence length="180" mass="20210">MFGNNVKKLRLEKGDSLETLALKSNVSRSMLSKIERNEKQPTLKVAAQIAEALNTTISYLLDETVQENTKLIPEGKHLTYTDPSSGFVRKLLSPNTNSSIEFVYNTIPPYTTSGIFPPHNKGVKEYIYILSGMVEVSLNQSSSYKLSKGDSFYFEAHVSHEFMNKSDDNCEYILIIDSKG</sequence>
<accession>A0A1W7AF80</accession>
<dbReference type="Proteomes" id="UP000194154">
    <property type="component" value="Chromosome"/>
</dbReference>
<dbReference type="InterPro" id="IPR010982">
    <property type="entry name" value="Lambda_DNA-bd_dom_sf"/>
</dbReference>
<dbReference type="Pfam" id="PF01381">
    <property type="entry name" value="HTH_3"/>
    <property type="match status" value="1"/>
</dbReference>
<reference evidence="3 4" key="1">
    <citation type="journal article" date="2017" name="Int. J. Syst. Evol. Microbiol.">
        <title>Macrococcus canis sp. nov., a skin bacterium associated with infections in dogs.</title>
        <authorList>
            <person name="Gobeli Brawand S."/>
            <person name="Cotting K."/>
            <person name="Gomez-Sanz E."/>
            <person name="Collaud A."/>
            <person name="Thomann A."/>
            <person name="Brodard I."/>
            <person name="Rodriguez-Campos S."/>
            <person name="Strauss C."/>
            <person name="Perreten V."/>
        </authorList>
    </citation>
    <scope>NUCLEOTIDE SEQUENCE [LARGE SCALE GENOMIC DNA]</scope>
    <source>
        <strain evidence="3 4">KM45013</strain>
    </source>
</reference>
<keyword evidence="4" id="KW-1185">Reference proteome</keyword>
<organism evidence="3 4">
    <name type="scientific">Macrococcoides canis</name>
    <dbReference type="NCBI Taxonomy" id="1855823"/>
    <lineage>
        <taxon>Bacteria</taxon>
        <taxon>Bacillati</taxon>
        <taxon>Bacillota</taxon>
        <taxon>Bacilli</taxon>
        <taxon>Bacillales</taxon>
        <taxon>Staphylococcaceae</taxon>
        <taxon>Macrococcoides</taxon>
    </lineage>
</organism>
<evidence type="ECO:0000256" key="1">
    <source>
        <dbReference type="ARBA" id="ARBA00023125"/>
    </source>
</evidence>
<dbReference type="Gene3D" id="1.10.260.40">
    <property type="entry name" value="lambda repressor-like DNA-binding domains"/>
    <property type="match status" value="1"/>
</dbReference>
<dbReference type="OrthoDB" id="9812495at2"/>
<dbReference type="GeneID" id="35296284"/>
<dbReference type="SMART" id="SM00530">
    <property type="entry name" value="HTH_XRE"/>
    <property type="match status" value="1"/>
</dbReference>
<dbReference type="STRING" id="1855823.MCCS_22020"/>
<dbReference type="InterPro" id="IPR001387">
    <property type="entry name" value="Cro/C1-type_HTH"/>
</dbReference>
<dbReference type="InterPro" id="IPR011051">
    <property type="entry name" value="RmlC_Cupin_sf"/>
</dbReference>
<dbReference type="AlphaFoldDB" id="A0A1W7AF80"/>
<dbReference type="CDD" id="cd02209">
    <property type="entry name" value="cupin_XRE_C"/>
    <property type="match status" value="1"/>
</dbReference>
<keyword evidence="1" id="KW-0238">DNA-binding</keyword>
<dbReference type="SUPFAM" id="SSF47413">
    <property type="entry name" value="lambda repressor-like DNA-binding domains"/>
    <property type="match status" value="1"/>
</dbReference>
<protein>
    <submittedName>
        <fullName evidence="3">HTH-type transcriptional regulator SinR</fullName>
    </submittedName>
</protein>
<dbReference type="GO" id="GO:0003700">
    <property type="term" value="F:DNA-binding transcription factor activity"/>
    <property type="evidence" value="ECO:0007669"/>
    <property type="project" value="TreeGrafter"/>
</dbReference>
<gene>
    <name evidence="3" type="primary">sinR_2</name>
    <name evidence="3" type="ORF">MCCS_22020</name>
</gene>
<dbReference type="KEGG" id="mcak:MCCS_22020"/>
<evidence type="ECO:0000259" key="2">
    <source>
        <dbReference type="PROSITE" id="PS50943"/>
    </source>
</evidence>
<dbReference type="Pfam" id="PF07883">
    <property type="entry name" value="Cupin_2"/>
    <property type="match status" value="1"/>
</dbReference>
<dbReference type="PANTHER" id="PTHR46797">
    <property type="entry name" value="HTH-TYPE TRANSCRIPTIONAL REGULATOR"/>
    <property type="match status" value="1"/>
</dbReference>
<dbReference type="SUPFAM" id="SSF51182">
    <property type="entry name" value="RmlC-like cupins"/>
    <property type="match status" value="1"/>
</dbReference>
<dbReference type="InterPro" id="IPR050807">
    <property type="entry name" value="TransReg_Diox_bact_type"/>
</dbReference>
<evidence type="ECO:0000313" key="3">
    <source>
        <dbReference type="EMBL" id="ARQ07790.1"/>
    </source>
</evidence>
<dbReference type="InterPro" id="IPR014710">
    <property type="entry name" value="RmlC-like_jellyroll"/>
</dbReference>
<proteinExistence type="predicted"/>
<feature type="domain" description="HTH cro/C1-type" evidence="2">
    <location>
        <begin position="6"/>
        <end position="60"/>
    </location>
</feature>
<dbReference type="Gene3D" id="2.60.120.10">
    <property type="entry name" value="Jelly Rolls"/>
    <property type="match status" value="1"/>
</dbReference>
<dbReference type="EMBL" id="CP021059">
    <property type="protein sequence ID" value="ARQ07790.1"/>
    <property type="molecule type" value="Genomic_DNA"/>
</dbReference>
<dbReference type="CDD" id="cd00093">
    <property type="entry name" value="HTH_XRE"/>
    <property type="match status" value="1"/>
</dbReference>
<dbReference type="GO" id="GO:0003677">
    <property type="term" value="F:DNA binding"/>
    <property type="evidence" value="ECO:0007669"/>
    <property type="project" value="UniProtKB-KW"/>
</dbReference>
<dbReference type="RefSeq" id="WP_086043322.1">
    <property type="nucleotide sequence ID" value="NZ_CBCRZA010000016.1"/>
</dbReference>